<comment type="caution">
    <text evidence="2">The sequence shown here is derived from an EMBL/GenBank/DDBJ whole genome shotgun (WGS) entry which is preliminary data.</text>
</comment>
<reference evidence="2 3" key="1">
    <citation type="submission" date="2024-05" db="EMBL/GenBank/DDBJ databases">
        <title>De novo assembly of an allotetraploid wild potato.</title>
        <authorList>
            <person name="Hosaka A.J."/>
        </authorList>
    </citation>
    <scope>NUCLEOTIDE SEQUENCE [LARGE SCALE GENOMIC DNA]</scope>
    <source>
        <tissue evidence="2">Young leaves</tissue>
    </source>
</reference>
<gene>
    <name evidence="2" type="ORF">AABB24_024450</name>
</gene>
<organism evidence="2 3">
    <name type="scientific">Solanum stoloniferum</name>
    <dbReference type="NCBI Taxonomy" id="62892"/>
    <lineage>
        <taxon>Eukaryota</taxon>
        <taxon>Viridiplantae</taxon>
        <taxon>Streptophyta</taxon>
        <taxon>Embryophyta</taxon>
        <taxon>Tracheophyta</taxon>
        <taxon>Spermatophyta</taxon>
        <taxon>Magnoliopsida</taxon>
        <taxon>eudicotyledons</taxon>
        <taxon>Gunneridae</taxon>
        <taxon>Pentapetalae</taxon>
        <taxon>asterids</taxon>
        <taxon>lamiids</taxon>
        <taxon>Solanales</taxon>
        <taxon>Solanaceae</taxon>
        <taxon>Solanoideae</taxon>
        <taxon>Solaneae</taxon>
        <taxon>Solanum</taxon>
    </lineage>
</organism>
<protein>
    <submittedName>
        <fullName evidence="2">Uncharacterized protein</fullName>
    </submittedName>
</protein>
<name>A0ABD2SNN2_9SOLN</name>
<evidence type="ECO:0000256" key="1">
    <source>
        <dbReference type="SAM" id="MobiDB-lite"/>
    </source>
</evidence>
<dbReference type="EMBL" id="JBJKTR010000014">
    <property type="protein sequence ID" value="KAL3345487.1"/>
    <property type="molecule type" value="Genomic_DNA"/>
</dbReference>
<evidence type="ECO:0000313" key="2">
    <source>
        <dbReference type="EMBL" id="KAL3345487.1"/>
    </source>
</evidence>
<proteinExistence type="predicted"/>
<sequence length="117" mass="13310">QNFHSFSHLFFGIRCSPLLSILSSSSEKQQPVKTRQRHLSLSFSLSPVVSILPPSPLSPRPSSSRRGKQQQLHRDSKQPKKSPTPAPPTSRQHQPALPLHFSQARQEFLEYCTRRIC</sequence>
<feature type="non-terminal residue" evidence="2">
    <location>
        <position position="1"/>
    </location>
</feature>
<keyword evidence="3" id="KW-1185">Reference proteome</keyword>
<dbReference type="AlphaFoldDB" id="A0ABD2SNN2"/>
<evidence type="ECO:0000313" key="3">
    <source>
        <dbReference type="Proteomes" id="UP001627284"/>
    </source>
</evidence>
<dbReference type="Proteomes" id="UP001627284">
    <property type="component" value="Unassembled WGS sequence"/>
</dbReference>
<feature type="region of interest" description="Disordered" evidence="1">
    <location>
        <begin position="52"/>
        <end position="99"/>
    </location>
</feature>
<accession>A0ABD2SNN2</accession>